<dbReference type="CDD" id="cd07326">
    <property type="entry name" value="M56_BlaR1_MecR1_like"/>
    <property type="match status" value="1"/>
</dbReference>
<keyword evidence="7" id="KW-0812">Transmembrane</keyword>
<evidence type="ECO:0000313" key="10">
    <source>
        <dbReference type="Proteomes" id="UP001596435"/>
    </source>
</evidence>
<comment type="caution">
    <text evidence="9">The sequence shown here is derived from an EMBL/GenBank/DDBJ whole genome shotgun (WGS) entry which is preliminary data.</text>
</comment>
<keyword evidence="5 6" id="KW-0482">Metalloprotease</keyword>
<dbReference type="Gene3D" id="3.30.2010.10">
    <property type="entry name" value="Metalloproteases ('zincins'), catalytic domain"/>
    <property type="match status" value="1"/>
</dbReference>
<accession>A0ABW2G661</accession>
<dbReference type="EMBL" id="JBHTAJ010000093">
    <property type="protein sequence ID" value="MFC7184215.1"/>
    <property type="molecule type" value="Genomic_DNA"/>
</dbReference>
<comment type="similarity">
    <text evidence="6">Belongs to the peptidase M48 family.</text>
</comment>
<keyword evidence="1 6" id="KW-0645">Protease</keyword>
<gene>
    <name evidence="9" type="ORF">ACFQMG_32160</name>
</gene>
<comment type="cofactor">
    <cofactor evidence="6">
        <name>Zn(2+)</name>
        <dbReference type="ChEBI" id="CHEBI:29105"/>
    </cofactor>
    <text evidence="6">Binds 1 zinc ion per subunit.</text>
</comment>
<evidence type="ECO:0000256" key="7">
    <source>
        <dbReference type="SAM" id="Phobius"/>
    </source>
</evidence>
<keyword evidence="10" id="KW-1185">Reference proteome</keyword>
<dbReference type="InterPro" id="IPR001915">
    <property type="entry name" value="Peptidase_M48"/>
</dbReference>
<evidence type="ECO:0000256" key="5">
    <source>
        <dbReference type="ARBA" id="ARBA00023049"/>
    </source>
</evidence>
<feature type="non-terminal residue" evidence="9">
    <location>
        <position position="264"/>
    </location>
</feature>
<feature type="domain" description="Peptidase M48" evidence="8">
    <location>
        <begin position="113"/>
        <end position="187"/>
    </location>
</feature>
<evidence type="ECO:0000256" key="2">
    <source>
        <dbReference type="ARBA" id="ARBA00022723"/>
    </source>
</evidence>
<keyword evidence="7" id="KW-1133">Transmembrane helix</keyword>
<proteinExistence type="inferred from homology"/>
<dbReference type="Pfam" id="PF01435">
    <property type="entry name" value="Peptidase_M48"/>
    <property type="match status" value="1"/>
</dbReference>
<organism evidence="9 10">
    <name type="scientific">Kitasatospora paranensis</name>
    <dbReference type="NCBI Taxonomy" id="258053"/>
    <lineage>
        <taxon>Bacteria</taxon>
        <taxon>Bacillati</taxon>
        <taxon>Actinomycetota</taxon>
        <taxon>Actinomycetes</taxon>
        <taxon>Kitasatosporales</taxon>
        <taxon>Streptomycetaceae</taxon>
        <taxon>Kitasatospora</taxon>
    </lineage>
</organism>
<dbReference type="RefSeq" id="WP_380232661.1">
    <property type="nucleotide sequence ID" value="NZ_JBHTAJ010000093.1"/>
</dbReference>
<dbReference type="PANTHER" id="PTHR34978">
    <property type="entry name" value="POSSIBLE SENSOR-TRANSDUCER PROTEIN BLAR"/>
    <property type="match status" value="1"/>
</dbReference>
<evidence type="ECO:0000259" key="8">
    <source>
        <dbReference type="Pfam" id="PF01435"/>
    </source>
</evidence>
<keyword evidence="7" id="KW-0472">Membrane</keyword>
<dbReference type="Proteomes" id="UP001596435">
    <property type="component" value="Unassembled WGS sequence"/>
</dbReference>
<protein>
    <submittedName>
        <fullName evidence="9">M56 family metallopeptidase</fullName>
    </submittedName>
</protein>
<evidence type="ECO:0000256" key="6">
    <source>
        <dbReference type="RuleBase" id="RU003983"/>
    </source>
</evidence>
<evidence type="ECO:0000313" key="9">
    <source>
        <dbReference type="EMBL" id="MFC7184215.1"/>
    </source>
</evidence>
<evidence type="ECO:0000256" key="3">
    <source>
        <dbReference type="ARBA" id="ARBA00022801"/>
    </source>
</evidence>
<keyword evidence="3 6" id="KW-0378">Hydrolase</keyword>
<evidence type="ECO:0000256" key="1">
    <source>
        <dbReference type="ARBA" id="ARBA00022670"/>
    </source>
</evidence>
<name>A0ABW2G661_9ACTN</name>
<feature type="transmembrane region" description="Helical" evidence="7">
    <location>
        <begin position="33"/>
        <end position="54"/>
    </location>
</feature>
<keyword evidence="4 6" id="KW-0862">Zinc</keyword>
<dbReference type="InterPro" id="IPR052173">
    <property type="entry name" value="Beta-lactam_resp_regulator"/>
</dbReference>
<keyword evidence="2" id="KW-0479">Metal-binding</keyword>
<dbReference type="PANTHER" id="PTHR34978:SF3">
    <property type="entry name" value="SLR0241 PROTEIN"/>
    <property type="match status" value="1"/>
</dbReference>
<evidence type="ECO:0000256" key="4">
    <source>
        <dbReference type="ARBA" id="ARBA00022833"/>
    </source>
</evidence>
<reference evidence="10" key="1">
    <citation type="journal article" date="2019" name="Int. J. Syst. Evol. Microbiol.">
        <title>The Global Catalogue of Microorganisms (GCM) 10K type strain sequencing project: providing services to taxonomists for standard genome sequencing and annotation.</title>
        <authorList>
            <consortium name="The Broad Institute Genomics Platform"/>
            <consortium name="The Broad Institute Genome Sequencing Center for Infectious Disease"/>
            <person name="Wu L."/>
            <person name="Ma J."/>
        </authorList>
    </citation>
    <scope>NUCLEOTIDE SEQUENCE [LARGE SCALE GENOMIC DNA]</scope>
    <source>
        <strain evidence="10">CGMCC 1.12859</strain>
    </source>
</reference>
<sequence>MSAALLLLLWAALVTTALPRLLAGARWTHRTPVLAVAAWHALGVSATLALALAVRQLADPSPHHHAGLLHLCGLAVPAESAARAAAGLATAVAAVPAALFGAAVRRAALARRRHREVLDLAGHHGVLPGAVVLDHAVPTVYCLPGLRRRVVVSRGALDALSPGQLAAALAHEDGHLRGRHHLAACAADTLRRCFAPLPLGRLAGPEVRALLEMAADDRALRSHPVTALAGAMAVVAAGPAPDSALAAGHHATARIRRLAAAGPR</sequence>